<proteinExistence type="predicted"/>
<keyword evidence="3" id="KW-1185">Reference proteome</keyword>
<dbReference type="AlphaFoldDB" id="A0A1I0NBJ5"/>
<feature type="chain" id="PRO_5011755543" description="UrcA family protein" evidence="1">
    <location>
        <begin position="26"/>
        <end position="89"/>
    </location>
</feature>
<feature type="signal peptide" evidence="1">
    <location>
        <begin position="1"/>
        <end position="25"/>
    </location>
</feature>
<evidence type="ECO:0000313" key="3">
    <source>
        <dbReference type="Proteomes" id="UP000199167"/>
    </source>
</evidence>
<name>A0A1I0NBJ5_9RHOB</name>
<sequence length="89" mass="9329">MTRLRMTFAIATLTVSLAPAAQAYAVGPETTDMEISVVERINVLMGATADHQDGICALSVTPVLATALGLSMPLEARESEGEFATCEAE</sequence>
<dbReference type="EMBL" id="FOIZ01000001">
    <property type="protein sequence ID" value="SEV98595.1"/>
    <property type="molecule type" value="Genomic_DNA"/>
</dbReference>
<dbReference type="RefSeq" id="WP_131801560.1">
    <property type="nucleotide sequence ID" value="NZ_FOIZ01000001.1"/>
</dbReference>
<keyword evidence="1" id="KW-0732">Signal</keyword>
<dbReference type="Proteomes" id="UP000199167">
    <property type="component" value="Unassembled WGS sequence"/>
</dbReference>
<evidence type="ECO:0000313" key="2">
    <source>
        <dbReference type="EMBL" id="SEV98595.1"/>
    </source>
</evidence>
<protein>
    <recommendedName>
        <fullName evidence="4">UrcA family protein</fullName>
    </recommendedName>
</protein>
<dbReference type="STRING" id="364200.SAMN04488515_0523"/>
<evidence type="ECO:0008006" key="4">
    <source>
        <dbReference type="Google" id="ProtNLM"/>
    </source>
</evidence>
<organism evidence="2 3">
    <name type="scientific">Cognatiyoonia koreensis</name>
    <dbReference type="NCBI Taxonomy" id="364200"/>
    <lineage>
        <taxon>Bacteria</taxon>
        <taxon>Pseudomonadati</taxon>
        <taxon>Pseudomonadota</taxon>
        <taxon>Alphaproteobacteria</taxon>
        <taxon>Rhodobacterales</taxon>
        <taxon>Paracoccaceae</taxon>
        <taxon>Cognatiyoonia</taxon>
    </lineage>
</organism>
<accession>A0A1I0NBJ5</accession>
<evidence type="ECO:0000256" key="1">
    <source>
        <dbReference type="SAM" id="SignalP"/>
    </source>
</evidence>
<reference evidence="2 3" key="1">
    <citation type="submission" date="2016-10" db="EMBL/GenBank/DDBJ databases">
        <authorList>
            <person name="de Groot N.N."/>
        </authorList>
    </citation>
    <scope>NUCLEOTIDE SEQUENCE [LARGE SCALE GENOMIC DNA]</scope>
    <source>
        <strain evidence="2 3">DSM 17925</strain>
    </source>
</reference>
<gene>
    <name evidence="2" type="ORF">SAMN04488515_0523</name>
</gene>